<dbReference type="InterPro" id="IPR003959">
    <property type="entry name" value="ATPase_AAA_core"/>
</dbReference>
<evidence type="ECO:0000313" key="3">
    <source>
        <dbReference type="EMBL" id="KAJ7213195.1"/>
    </source>
</evidence>
<dbReference type="AlphaFoldDB" id="A0AAD6VLQ8"/>
<keyword evidence="4" id="KW-1185">Reference proteome</keyword>
<evidence type="ECO:0000256" key="1">
    <source>
        <dbReference type="SAM" id="MobiDB-lite"/>
    </source>
</evidence>
<name>A0AAD6VLQ8_9AGAR</name>
<dbReference type="GO" id="GO:0005524">
    <property type="term" value="F:ATP binding"/>
    <property type="evidence" value="ECO:0007669"/>
    <property type="project" value="InterPro"/>
</dbReference>
<accession>A0AAD6VLQ8</accession>
<dbReference type="Gene3D" id="3.40.50.300">
    <property type="entry name" value="P-loop containing nucleotide triphosphate hydrolases"/>
    <property type="match status" value="1"/>
</dbReference>
<gene>
    <name evidence="3" type="ORF">GGX14DRAFT_564233</name>
</gene>
<dbReference type="InterPro" id="IPR003593">
    <property type="entry name" value="AAA+_ATPase"/>
</dbReference>
<protein>
    <recommendedName>
        <fullName evidence="2">AAA+ ATPase domain-containing protein</fullName>
    </recommendedName>
</protein>
<dbReference type="SMART" id="SM00382">
    <property type="entry name" value="AAA"/>
    <property type="match status" value="1"/>
</dbReference>
<dbReference type="CDD" id="cd19481">
    <property type="entry name" value="RecA-like_protease"/>
    <property type="match status" value="1"/>
</dbReference>
<dbReference type="PANTHER" id="PTHR46411:SF3">
    <property type="entry name" value="AAA+ ATPASE DOMAIN-CONTAINING PROTEIN"/>
    <property type="match status" value="1"/>
</dbReference>
<organism evidence="3 4">
    <name type="scientific">Mycena pura</name>
    <dbReference type="NCBI Taxonomy" id="153505"/>
    <lineage>
        <taxon>Eukaryota</taxon>
        <taxon>Fungi</taxon>
        <taxon>Dikarya</taxon>
        <taxon>Basidiomycota</taxon>
        <taxon>Agaricomycotina</taxon>
        <taxon>Agaricomycetes</taxon>
        <taxon>Agaricomycetidae</taxon>
        <taxon>Agaricales</taxon>
        <taxon>Marasmiineae</taxon>
        <taxon>Mycenaceae</taxon>
        <taxon>Mycena</taxon>
    </lineage>
</organism>
<dbReference type="InterPro" id="IPR027417">
    <property type="entry name" value="P-loop_NTPase"/>
</dbReference>
<dbReference type="Pfam" id="PF00004">
    <property type="entry name" value="AAA"/>
    <property type="match status" value="1"/>
</dbReference>
<comment type="caution">
    <text evidence="3">The sequence shown here is derived from an EMBL/GenBank/DDBJ whole genome shotgun (WGS) entry which is preliminary data.</text>
</comment>
<feature type="domain" description="AAA+ ATPase" evidence="2">
    <location>
        <begin position="512"/>
        <end position="637"/>
    </location>
</feature>
<proteinExistence type="predicted"/>
<dbReference type="Proteomes" id="UP001219525">
    <property type="component" value="Unassembled WGS sequence"/>
</dbReference>
<dbReference type="PANTHER" id="PTHR46411">
    <property type="entry name" value="FAMILY ATPASE, PUTATIVE-RELATED"/>
    <property type="match status" value="1"/>
</dbReference>
<dbReference type="GO" id="GO:0016887">
    <property type="term" value="F:ATP hydrolysis activity"/>
    <property type="evidence" value="ECO:0007669"/>
    <property type="project" value="InterPro"/>
</dbReference>
<dbReference type="EMBL" id="JARJCW010000022">
    <property type="protein sequence ID" value="KAJ7213195.1"/>
    <property type="molecule type" value="Genomic_DNA"/>
</dbReference>
<dbReference type="SUPFAM" id="SSF52540">
    <property type="entry name" value="P-loop containing nucleoside triphosphate hydrolases"/>
    <property type="match status" value="1"/>
</dbReference>
<sequence length="656" mass="73951">MTKIKPRPMAPAWRSAQTQPLGWNDDNWSDGGYDHWEGAAPTKPQPPRPCACTYMAPNAMQPKDVGENAQPSESTTEDDVIVDTWERKEHFLIREQIWFEGAQRWFPYDSSRYKLVVPKLELGNYFYVNRRHLMPGDEGNFVLTNFGETLLKFLRQVLIADELYRDSPECSTDTMLPDITILQSKIEDIGLHLRAEATESKLADKRAFAATLGCLEARTALHPESLVDQFLSELGEHLSVLTNYLLELYKPKAEKLALQLANGCIEFDLLIFYFQLGKRYCQDPDNINMASGFCLERRIYKKFEMEAKLIARGRLYTALSGIHYRSYHNERIMVDGINIGLANFPRPPGHYDHIMIDEIGPIPPPAHEVPDLPEEHLWLLPGFVYGFNLSRKMWSTFYVTEIEPVSFDHGAWDHLVLDPATKFPGIGAVYQLAAHTDAGADADAAVLPYCTQWIPGHRNKIVASSDLTRYTICHDVALPALEAHMKSLVQVTRNSNSFASKTISDVITGKGGGLFCVLHGPPGTGKTLTAEAVAEHLERPLYVVGTSELSTVPSELEGKLKSILDLATAWDAVLLIDEADVLLEQRSLHEIERNSLVSVVLRILEYHRGVLLLTTNRVKVFDAAFLSRFSIAIKYPEHDLHSRLVLAKNTIRQNIF</sequence>
<evidence type="ECO:0000313" key="4">
    <source>
        <dbReference type="Proteomes" id="UP001219525"/>
    </source>
</evidence>
<reference evidence="3" key="1">
    <citation type="submission" date="2023-03" db="EMBL/GenBank/DDBJ databases">
        <title>Massive genome expansion in bonnet fungi (Mycena s.s.) driven by repeated elements and novel gene families across ecological guilds.</title>
        <authorList>
            <consortium name="Lawrence Berkeley National Laboratory"/>
            <person name="Harder C.B."/>
            <person name="Miyauchi S."/>
            <person name="Viragh M."/>
            <person name="Kuo A."/>
            <person name="Thoen E."/>
            <person name="Andreopoulos B."/>
            <person name="Lu D."/>
            <person name="Skrede I."/>
            <person name="Drula E."/>
            <person name="Henrissat B."/>
            <person name="Morin E."/>
            <person name="Kohler A."/>
            <person name="Barry K."/>
            <person name="LaButti K."/>
            <person name="Morin E."/>
            <person name="Salamov A."/>
            <person name="Lipzen A."/>
            <person name="Mereny Z."/>
            <person name="Hegedus B."/>
            <person name="Baldrian P."/>
            <person name="Stursova M."/>
            <person name="Weitz H."/>
            <person name="Taylor A."/>
            <person name="Grigoriev I.V."/>
            <person name="Nagy L.G."/>
            <person name="Martin F."/>
            <person name="Kauserud H."/>
        </authorList>
    </citation>
    <scope>NUCLEOTIDE SEQUENCE</scope>
    <source>
        <strain evidence="3">9144</strain>
    </source>
</reference>
<evidence type="ECO:0000259" key="2">
    <source>
        <dbReference type="SMART" id="SM00382"/>
    </source>
</evidence>
<feature type="region of interest" description="Disordered" evidence="1">
    <location>
        <begin position="1"/>
        <end position="47"/>
    </location>
</feature>